<evidence type="ECO:0000256" key="6">
    <source>
        <dbReference type="ARBA" id="ARBA00022723"/>
    </source>
</evidence>
<keyword evidence="8 12" id="KW-0067">ATP-binding</keyword>
<keyword evidence="13" id="KW-0444">Lipid biosynthesis</keyword>
<dbReference type="GO" id="GO:0005524">
    <property type="term" value="F:ATP binding"/>
    <property type="evidence" value="ECO:0007669"/>
    <property type="project" value="UniProtKB-UniRule"/>
</dbReference>
<dbReference type="GO" id="GO:0006633">
    <property type="term" value="P:fatty acid biosynthetic process"/>
    <property type="evidence" value="ECO:0007669"/>
    <property type="project" value="UniProtKB-KW"/>
</dbReference>
<comment type="subunit">
    <text evidence="3 13">Acetyl-CoA carboxylase is a heterohexamer of biotin carboxyl carrier protein, biotin carboxylase and the two subunits of carboxyl transferase in a 2:2 complex.</text>
</comment>
<dbReference type="EMBL" id="CP001348">
    <property type="protein sequence ID" value="ACL75300.1"/>
    <property type="molecule type" value="Genomic_DNA"/>
</dbReference>
<keyword evidence="9" id="KW-0460">Magnesium</keyword>
<dbReference type="Pfam" id="PF02785">
    <property type="entry name" value="Biotin_carb_C"/>
    <property type="match status" value="1"/>
</dbReference>
<evidence type="ECO:0000256" key="8">
    <source>
        <dbReference type="ARBA" id="ARBA00022840"/>
    </source>
</evidence>
<dbReference type="GO" id="GO:0046872">
    <property type="term" value="F:metal ion binding"/>
    <property type="evidence" value="ECO:0007669"/>
    <property type="project" value="UniProtKB-KW"/>
</dbReference>
<dbReference type="InterPro" id="IPR005481">
    <property type="entry name" value="BC-like_N"/>
</dbReference>
<keyword evidence="17" id="KW-1185">Reference proteome</keyword>
<dbReference type="STRING" id="394503.Ccel_0934"/>
<dbReference type="Pfam" id="PF00289">
    <property type="entry name" value="Biotin_carb_N"/>
    <property type="match status" value="1"/>
</dbReference>
<keyword evidence="6" id="KW-0479">Metal-binding</keyword>
<evidence type="ECO:0000256" key="10">
    <source>
        <dbReference type="ARBA" id="ARBA00023267"/>
    </source>
</evidence>
<organism evidence="16 17">
    <name type="scientific">Ruminiclostridium cellulolyticum (strain ATCC 35319 / DSM 5812 / JCM 6584 / H10)</name>
    <name type="common">Clostridium cellulolyticum</name>
    <dbReference type="NCBI Taxonomy" id="394503"/>
    <lineage>
        <taxon>Bacteria</taxon>
        <taxon>Bacillati</taxon>
        <taxon>Bacillota</taxon>
        <taxon>Clostridia</taxon>
        <taxon>Eubacteriales</taxon>
        <taxon>Oscillospiraceae</taxon>
        <taxon>Ruminiclostridium</taxon>
    </lineage>
</organism>
<evidence type="ECO:0000313" key="16">
    <source>
        <dbReference type="EMBL" id="ACL75300.1"/>
    </source>
</evidence>
<dbReference type="PANTHER" id="PTHR48095">
    <property type="entry name" value="PYRUVATE CARBOXYLASE SUBUNIT A"/>
    <property type="match status" value="1"/>
</dbReference>
<keyword evidence="10 13" id="KW-0092">Biotin</keyword>
<evidence type="ECO:0000256" key="7">
    <source>
        <dbReference type="ARBA" id="ARBA00022741"/>
    </source>
</evidence>
<evidence type="ECO:0000256" key="5">
    <source>
        <dbReference type="ARBA" id="ARBA00022598"/>
    </source>
</evidence>
<protein>
    <recommendedName>
        <fullName evidence="4 13">Biotin carboxylase</fullName>
        <ecNumber evidence="4 13">6.3.4.14</ecNumber>
    </recommendedName>
    <alternativeName>
        <fullName evidence="13">Acetyl-coenzyme A carboxylase biotin carboxylase subunit A</fullName>
    </alternativeName>
</protein>
<dbReference type="Proteomes" id="UP000001349">
    <property type="component" value="Chromosome"/>
</dbReference>
<dbReference type="FunFam" id="3.30.1490.20:FF:000018">
    <property type="entry name" value="Biotin carboxylase"/>
    <property type="match status" value="1"/>
</dbReference>
<dbReference type="NCBIfam" id="TIGR00514">
    <property type="entry name" value="accC"/>
    <property type="match status" value="1"/>
</dbReference>
<accession>B8I940</accession>
<comment type="catalytic activity">
    <reaction evidence="11 13">
        <text>N(6)-biotinyl-L-lysyl-[protein] + hydrogencarbonate + ATP = N(6)-carboxybiotinyl-L-lysyl-[protein] + ADP + phosphate + H(+)</text>
        <dbReference type="Rhea" id="RHEA:13501"/>
        <dbReference type="Rhea" id="RHEA-COMP:10505"/>
        <dbReference type="Rhea" id="RHEA-COMP:10506"/>
        <dbReference type="ChEBI" id="CHEBI:15378"/>
        <dbReference type="ChEBI" id="CHEBI:17544"/>
        <dbReference type="ChEBI" id="CHEBI:30616"/>
        <dbReference type="ChEBI" id="CHEBI:43474"/>
        <dbReference type="ChEBI" id="CHEBI:83144"/>
        <dbReference type="ChEBI" id="CHEBI:83145"/>
        <dbReference type="ChEBI" id="CHEBI:456216"/>
        <dbReference type="EC" id="6.3.4.14"/>
    </reaction>
</comment>
<evidence type="ECO:0000313" key="17">
    <source>
        <dbReference type="Proteomes" id="UP000001349"/>
    </source>
</evidence>
<dbReference type="KEGG" id="cce:Ccel_0934"/>
<dbReference type="GO" id="GO:0004075">
    <property type="term" value="F:biotin carboxylase activity"/>
    <property type="evidence" value="ECO:0007669"/>
    <property type="project" value="UniProtKB-EC"/>
</dbReference>
<evidence type="ECO:0000256" key="2">
    <source>
        <dbReference type="ARBA" id="ARBA00004956"/>
    </source>
</evidence>
<dbReference type="InterPro" id="IPR011764">
    <property type="entry name" value="Biotin_carboxylation_dom"/>
</dbReference>
<dbReference type="NCBIfam" id="NF006367">
    <property type="entry name" value="PRK08591.1"/>
    <property type="match status" value="1"/>
</dbReference>
<evidence type="ECO:0000256" key="1">
    <source>
        <dbReference type="ARBA" id="ARBA00003761"/>
    </source>
</evidence>
<feature type="domain" description="ATP-grasp" evidence="14">
    <location>
        <begin position="120"/>
        <end position="316"/>
    </location>
</feature>
<dbReference type="InterPro" id="IPR005479">
    <property type="entry name" value="CPAse_ATP-bd"/>
</dbReference>
<dbReference type="PROSITE" id="PS50975">
    <property type="entry name" value="ATP_GRASP"/>
    <property type="match status" value="1"/>
</dbReference>
<evidence type="ECO:0000256" key="13">
    <source>
        <dbReference type="RuleBase" id="RU365063"/>
    </source>
</evidence>
<dbReference type="RefSeq" id="WP_015924457.1">
    <property type="nucleotide sequence ID" value="NC_011898.1"/>
</dbReference>
<dbReference type="InterPro" id="IPR051602">
    <property type="entry name" value="ACC_Biotin_Carboxylase"/>
</dbReference>
<dbReference type="UniPathway" id="UPA00655">
    <property type="reaction ID" value="UER00711"/>
</dbReference>
<sequence length="458" mass="50740">MFNKILIANRGEVAVRIIRACKEMGISTVAIFSEADRHALHVTLADESYCIGPAQTGKSYLNMVAIITVAIACNAQAIHPGYGLLSENAKFVSLCEKCNIVFIGPSADIISKMGDKDNARRMMQNASVPVIPGSDIIENPKDAIKIANDIGYPLLIKARAGGGGKGIRLVNKEDEFESAYLTASSEAKSAFGDGACYIEKYLSPVKHVEMQILCDNYGKVICLGERECSLQRKHQKLVEESPSTAIDTELRKKMMEVSVKVAKATNYTGVGTVEFLLDKDSNFYFMEMNTRLQVEHPVTEMVTGIDIVKWQIRIAAGMPLNVEQENIQVKGHCIECRINAENPLMNFRPSSGNISLLHIPGGPWVRFDTAIYQDYYVPPFYDSMLGKLIVYGRTREESIRKMMVALSELVIEGIEHNSLLHMNIISSQIFREGSYSTDPIHIENILNEMKNGNGATIC</sequence>
<evidence type="ECO:0000256" key="12">
    <source>
        <dbReference type="PROSITE-ProRule" id="PRU00409"/>
    </source>
</evidence>
<dbReference type="EC" id="6.3.4.14" evidence="4 13"/>
<name>B8I940_RUMCH</name>
<keyword evidence="13" id="KW-0275">Fatty acid biosynthesis</keyword>
<dbReference type="InterPro" id="IPR005482">
    <property type="entry name" value="Biotin_COase_C"/>
</dbReference>
<dbReference type="InterPro" id="IPR016185">
    <property type="entry name" value="PreATP-grasp_dom_sf"/>
</dbReference>
<feature type="domain" description="Biotin carboxylation" evidence="15">
    <location>
        <begin position="1"/>
        <end position="445"/>
    </location>
</feature>
<dbReference type="PANTHER" id="PTHR48095:SF2">
    <property type="entry name" value="BIOTIN CARBOXYLASE, CHLOROPLASTIC"/>
    <property type="match status" value="1"/>
</dbReference>
<reference evidence="16 17" key="1">
    <citation type="submission" date="2009-01" db="EMBL/GenBank/DDBJ databases">
        <title>Complete sequence of Clostridium cellulolyticum H10.</title>
        <authorList>
            <consortium name="US DOE Joint Genome Institute"/>
            <person name="Lucas S."/>
            <person name="Copeland A."/>
            <person name="Lapidus A."/>
            <person name="Glavina del Rio T."/>
            <person name="Dalin E."/>
            <person name="Tice H."/>
            <person name="Bruce D."/>
            <person name="Goodwin L."/>
            <person name="Pitluck S."/>
            <person name="Chertkov O."/>
            <person name="Saunders E."/>
            <person name="Brettin T."/>
            <person name="Detter J.C."/>
            <person name="Han C."/>
            <person name="Larimer F."/>
            <person name="Land M."/>
            <person name="Hauser L."/>
            <person name="Kyrpides N."/>
            <person name="Ivanova N."/>
            <person name="Zhou J."/>
            <person name="Richardson P."/>
        </authorList>
    </citation>
    <scope>NUCLEOTIDE SEQUENCE [LARGE SCALE GENOMIC DNA]</scope>
    <source>
        <strain evidence="17">ATCC 35319 / DSM 5812 / JCM 6584 / H10</strain>
    </source>
</reference>
<dbReference type="SMART" id="SM00878">
    <property type="entry name" value="Biotin_carb_C"/>
    <property type="match status" value="1"/>
</dbReference>
<evidence type="ECO:0000256" key="3">
    <source>
        <dbReference type="ARBA" id="ARBA00011750"/>
    </source>
</evidence>
<keyword evidence="13" id="KW-0443">Lipid metabolism</keyword>
<dbReference type="eggNOG" id="COG0439">
    <property type="taxonomic scope" value="Bacteria"/>
</dbReference>
<dbReference type="InterPro" id="IPR004549">
    <property type="entry name" value="Acetyl_CoA_COase_biotin_COase"/>
</dbReference>
<dbReference type="InterPro" id="IPR011054">
    <property type="entry name" value="Rudment_hybrid_motif"/>
</dbReference>
<dbReference type="SUPFAM" id="SSF51246">
    <property type="entry name" value="Rudiment single hybrid motif"/>
    <property type="match status" value="1"/>
</dbReference>
<dbReference type="Pfam" id="PF02786">
    <property type="entry name" value="CPSase_L_D2"/>
    <property type="match status" value="1"/>
</dbReference>
<dbReference type="SUPFAM" id="SSF56059">
    <property type="entry name" value="Glutathione synthetase ATP-binding domain-like"/>
    <property type="match status" value="1"/>
</dbReference>
<comment type="pathway">
    <text evidence="2 13">Lipid metabolism; malonyl-CoA biosynthesis; malonyl-CoA from acetyl-CoA: step 1/1.</text>
</comment>
<dbReference type="OrthoDB" id="9807469at2"/>
<evidence type="ECO:0000259" key="15">
    <source>
        <dbReference type="PROSITE" id="PS50979"/>
    </source>
</evidence>
<proteinExistence type="predicted"/>
<dbReference type="PROSITE" id="PS50979">
    <property type="entry name" value="BC"/>
    <property type="match status" value="1"/>
</dbReference>
<evidence type="ECO:0000256" key="9">
    <source>
        <dbReference type="ARBA" id="ARBA00022842"/>
    </source>
</evidence>
<keyword evidence="13" id="KW-0276">Fatty acid metabolism</keyword>
<keyword evidence="7 12" id="KW-0547">Nucleotide-binding</keyword>
<evidence type="ECO:0000256" key="11">
    <source>
        <dbReference type="ARBA" id="ARBA00048600"/>
    </source>
</evidence>
<dbReference type="PROSITE" id="PS00867">
    <property type="entry name" value="CPSASE_2"/>
    <property type="match status" value="1"/>
</dbReference>
<evidence type="ECO:0000256" key="4">
    <source>
        <dbReference type="ARBA" id="ARBA00013263"/>
    </source>
</evidence>
<dbReference type="AlphaFoldDB" id="B8I940"/>
<evidence type="ECO:0000259" key="14">
    <source>
        <dbReference type="PROSITE" id="PS50975"/>
    </source>
</evidence>
<dbReference type="FunFam" id="3.40.50.20:FF:000010">
    <property type="entry name" value="Propionyl-CoA carboxylase subunit alpha"/>
    <property type="match status" value="1"/>
</dbReference>
<keyword evidence="5 13" id="KW-0436">Ligase</keyword>
<comment type="function">
    <text evidence="1 13">This protein is a component of the acetyl coenzyme A carboxylase complex; first, biotin carboxylase catalyzes the carboxylation of the carrier protein and then the transcarboxylase transfers the carboxyl group to form malonyl-CoA.</text>
</comment>
<dbReference type="InterPro" id="IPR011761">
    <property type="entry name" value="ATP-grasp"/>
</dbReference>
<dbReference type="GO" id="GO:2001295">
    <property type="term" value="P:malonyl-CoA biosynthetic process"/>
    <property type="evidence" value="ECO:0007669"/>
    <property type="project" value="UniProtKB-UniPathway"/>
</dbReference>
<dbReference type="SUPFAM" id="SSF52440">
    <property type="entry name" value="PreATP-grasp domain"/>
    <property type="match status" value="1"/>
</dbReference>
<dbReference type="HOGENOM" id="CLU_000395_3_2_9"/>
<dbReference type="Gene3D" id="3.30.470.20">
    <property type="entry name" value="ATP-grasp fold, B domain"/>
    <property type="match status" value="1"/>
</dbReference>
<gene>
    <name evidence="16" type="ordered locus">Ccel_0934</name>
</gene>